<dbReference type="SUPFAM" id="SSF56935">
    <property type="entry name" value="Porins"/>
    <property type="match status" value="1"/>
</dbReference>
<keyword evidence="10" id="KW-0998">Cell outer membrane</keyword>
<dbReference type="GO" id="GO:0009279">
    <property type="term" value="C:cell outer membrane"/>
    <property type="evidence" value="ECO:0007669"/>
    <property type="project" value="UniProtKB-SubCell"/>
</dbReference>
<dbReference type="AlphaFoldDB" id="A0A1Z9YZW5"/>
<dbReference type="InterPro" id="IPR023614">
    <property type="entry name" value="Porin_dom_sf"/>
</dbReference>
<keyword evidence="3" id="KW-0813">Transport</keyword>
<gene>
    <name evidence="12" type="ORF">CAP51_08420</name>
</gene>
<evidence type="ECO:0000256" key="4">
    <source>
        <dbReference type="ARBA" id="ARBA00022452"/>
    </source>
</evidence>
<dbReference type="PANTHER" id="PTHR34501">
    <property type="entry name" value="PROTEIN YDDL-RELATED"/>
    <property type="match status" value="1"/>
</dbReference>
<evidence type="ECO:0000256" key="10">
    <source>
        <dbReference type="ARBA" id="ARBA00023237"/>
    </source>
</evidence>
<dbReference type="OrthoDB" id="8957883at2"/>
<dbReference type="InterPro" id="IPR050298">
    <property type="entry name" value="Gram-neg_bact_OMP"/>
</dbReference>
<dbReference type="InterPro" id="IPR033900">
    <property type="entry name" value="Gram_neg_porin_domain"/>
</dbReference>
<dbReference type="InterPro" id="IPR001702">
    <property type="entry name" value="Porin_Gram-ve"/>
</dbReference>
<evidence type="ECO:0000313" key="12">
    <source>
        <dbReference type="EMBL" id="OUY07749.1"/>
    </source>
</evidence>
<evidence type="ECO:0000256" key="8">
    <source>
        <dbReference type="ARBA" id="ARBA00023114"/>
    </source>
</evidence>
<dbReference type="Proteomes" id="UP000196536">
    <property type="component" value="Unassembled WGS sequence"/>
</dbReference>
<keyword evidence="7" id="KW-0406">Ion transport</keyword>
<feature type="domain" description="Porin" evidence="11">
    <location>
        <begin position="25"/>
        <end position="352"/>
    </location>
</feature>
<keyword evidence="4" id="KW-1134">Transmembrane beta strand</keyword>
<dbReference type="CDD" id="cd00342">
    <property type="entry name" value="gram_neg_porins"/>
    <property type="match status" value="1"/>
</dbReference>
<organism evidence="12 13">
    <name type="scientific">Acinetobacter populi</name>
    <dbReference type="NCBI Taxonomy" id="1582270"/>
    <lineage>
        <taxon>Bacteria</taxon>
        <taxon>Pseudomonadati</taxon>
        <taxon>Pseudomonadota</taxon>
        <taxon>Gammaproteobacteria</taxon>
        <taxon>Moraxellales</taxon>
        <taxon>Moraxellaceae</taxon>
        <taxon>Acinetobacter</taxon>
    </lineage>
</organism>
<keyword evidence="5" id="KW-0812">Transmembrane</keyword>
<proteinExistence type="predicted"/>
<reference evidence="12 13" key="1">
    <citation type="submission" date="2017-05" db="EMBL/GenBank/DDBJ databases">
        <title>Acinetobacter populi ANC 5415 (= PBJ7), whole genome shotgun sequencing project.</title>
        <authorList>
            <person name="Nemec A."/>
            <person name="Radolfova-Krizova L."/>
        </authorList>
    </citation>
    <scope>NUCLEOTIDE SEQUENCE [LARGE SCALE GENOMIC DNA]</scope>
    <source>
        <strain evidence="12 13">PBJ7</strain>
    </source>
</reference>
<dbReference type="GO" id="GO:0015288">
    <property type="term" value="F:porin activity"/>
    <property type="evidence" value="ECO:0007669"/>
    <property type="project" value="UniProtKB-KW"/>
</dbReference>
<keyword evidence="6" id="KW-0732">Signal</keyword>
<keyword evidence="13" id="KW-1185">Reference proteome</keyword>
<protein>
    <recommendedName>
        <fullName evidence="11">Porin domain-containing protein</fullName>
    </recommendedName>
</protein>
<evidence type="ECO:0000259" key="11">
    <source>
        <dbReference type="Pfam" id="PF13609"/>
    </source>
</evidence>
<evidence type="ECO:0000256" key="6">
    <source>
        <dbReference type="ARBA" id="ARBA00022729"/>
    </source>
</evidence>
<dbReference type="Pfam" id="PF13609">
    <property type="entry name" value="Porin_4"/>
    <property type="match status" value="1"/>
</dbReference>
<evidence type="ECO:0000256" key="9">
    <source>
        <dbReference type="ARBA" id="ARBA00023136"/>
    </source>
</evidence>
<name>A0A1Z9YZW5_9GAMM</name>
<evidence type="ECO:0000256" key="1">
    <source>
        <dbReference type="ARBA" id="ARBA00004571"/>
    </source>
</evidence>
<dbReference type="GO" id="GO:0034220">
    <property type="term" value="P:monoatomic ion transmembrane transport"/>
    <property type="evidence" value="ECO:0007669"/>
    <property type="project" value="InterPro"/>
</dbReference>
<dbReference type="PANTHER" id="PTHR34501:SF9">
    <property type="entry name" value="MAJOR OUTER MEMBRANE PROTEIN P.IA"/>
    <property type="match status" value="1"/>
</dbReference>
<keyword evidence="9" id="KW-0472">Membrane</keyword>
<comment type="caution">
    <text evidence="12">The sequence shown here is derived from an EMBL/GenBank/DDBJ whole genome shotgun (WGS) entry which is preliminary data.</text>
</comment>
<dbReference type="PRINTS" id="PR00182">
    <property type="entry name" value="ECOLNEIPORIN"/>
</dbReference>
<dbReference type="GO" id="GO:0046930">
    <property type="term" value="C:pore complex"/>
    <property type="evidence" value="ECO:0007669"/>
    <property type="project" value="UniProtKB-KW"/>
</dbReference>
<evidence type="ECO:0000256" key="2">
    <source>
        <dbReference type="ARBA" id="ARBA00011233"/>
    </source>
</evidence>
<evidence type="ECO:0000256" key="7">
    <source>
        <dbReference type="ARBA" id="ARBA00023065"/>
    </source>
</evidence>
<accession>A0A1Z9YZW5</accession>
<keyword evidence="8" id="KW-0626">Porin</keyword>
<evidence type="ECO:0000313" key="13">
    <source>
        <dbReference type="Proteomes" id="UP000196536"/>
    </source>
</evidence>
<comment type="subunit">
    <text evidence="2">Homotrimer.</text>
</comment>
<evidence type="ECO:0000256" key="3">
    <source>
        <dbReference type="ARBA" id="ARBA00022448"/>
    </source>
</evidence>
<sequence>MCWSSNSLKYLSGEHMKTQKISLAIALAFISGTTFAAPTLYGVLDLSANFADKDAGHTLTTINDGASVSSNNSYIGIKGSEKLTDTLSVVYDAQWTVNTDGDGTDLGQRDRYLGLKHEQLGTLSFGKVNTFLKRLGGVDLFDNYAGNQLDIQNTFTGENRVNNAVQYQSPTFNAAAGKINVGVQLFQGEDAKIVSSGNAVGNSFGDAISASVTYDNKDAGFNLGLAYDSAVPSRWIGASNAWAETNTIRATGTYNIANLSLRALVQRAEIDEASTASSNVATVSAIDDELGFALGAVYKIADTAWSVKGQYQQGTTSYKTSASDVKAQQIAAGVDYQYNSNAKAYAFLAQNKLVDDKNTVGGLGFQYKF</sequence>
<comment type="subcellular location">
    <subcellularLocation>
        <location evidence="1">Cell outer membrane</location>
        <topology evidence="1">Multi-pass membrane protein</topology>
    </subcellularLocation>
</comment>
<dbReference type="EMBL" id="NEXX01000002">
    <property type="protein sequence ID" value="OUY07749.1"/>
    <property type="molecule type" value="Genomic_DNA"/>
</dbReference>
<dbReference type="Gene3D" id="2.40.160.10">
    <property type="entry name" value="Porin"/>
    <property type="match status" value="1"/>
</dbReference>
<evidence type="ECO:0000256" key="5">
    <source>
        <dbReference type="ARBA" id="ARBA00022692"/>
    </source>
</evidence>